<protein>
    <recommendedName>
        <fullName evidence="10">Chromosome transmission fidelity protein 8</fullName>
    </recommendedName>
</protein>
<dbReference type="PANTHER" id="PTHR28605:SF1">
    <property type="entry name" value="CHROMOSOME TRANSMISSION FIDELITY FACTOR 8"/>
    <property type="match status" value="1"/>
</dbReference>
<dbReference type="GO" id="GO:0007064">
    <property type="term" value="P:mitotic sister chromatid cohesion"/>
    <property type="evidence" value="ECO:0007669"/>
    <property type="project" value="InterPro"/>
</dbReference>
<dbReference type="AlphaFoldDB" id="A0A058Z3M7"/>
<keyword evidence="2" id="KW-0235">DNA replication</keyword>
<gene>
    <name evidence="8" type="ORF">H696_05032</name>
</gene>
<dbReference type="GeneID" id="20529757"/>
<feature type="region of interest" description="Disordered" evidence="7">
    <location>
        <begin position="118"/>
        <end position="158"/>
    </location>
</feature>
<evidence type="ECO:0000256" key="6">
    <source>
        <dbReference type="ARBA" id="ARBA00038447"/>
    </source>
</evidence>
<name>A0A058Z3M7_FONAL</name>
<dbReference type="Pfam" id="PF09696">
    <property type="entry name" value="Ctf8"/>
    <property type="match status" value="1"/>
</dbReference>
<evidence type="ECO:0000256" key="7">
    <source>
        <dbReference type="SAM" id="MobiDB-lite"/>
    </source>
</evidence>
<dbReference type="GO" id="GO:0006260">
    <property type="term" value="P:DNA replication"/>
    <property type="evidence" value="ECO:0007669"/>
    <property type="project" value="UniProtKB-KW"/>
</dbReference>
<evidence type="ECO:0008006" key="10">
    <source>
        <dbReference type="Google" id="ProtNLM"/>
    </source>
</evidence>
<dbReference type="InterPro" id="IPR018607">
    <property type="entry name" value="Ctf8"/>
</dbReference>
<feature type="compositionally biased region" description="Low complexity" evidence="7">
    <location>
        <begin position="46"/>
        <end position="63"/>
    </location>
</feature>
<evidence type="ECO:0000313" key="8">
    <source>
        <dbReference type="EMBL" id="KCV68746.1"/>
    </source>
</evidence>
<evidence type="ECO:0000256" key="5">
    <source>
        <dbReference type="ARBA" id="ARBA00023306"/>
    </source>
</evidence>
<dbReference type="PANTHER" id="PTHR28605">
    <property type="entry name" value="CTF8, CHROMOSOME TRANSMISSION FIDELITY FACTOR 8 HOMOLOG (S. CEREVISIAE)"/>
    <property type="match status" value="1"/>
</dbReference>
<proteinExistence type="inferred from homology"/>
<dbReference type="Proteomes" id="UP000030693">
    <property type="component" value="Unassembled WGS sequence"/>
</dbReference>
<keyword evidence="3" id="KW-0238">DNA-binding</keyword>
<evidence type="ECO:0000313" key="9">
    <source>
        <dbReference type="Proteomes" id="UP000030693"/>
    </source>
</evidence>
<feature type="region of interest" description="Disordered" evidence="7">
    <location>
        <begin position="46"/>
        <end position="75"/>
    </location>
</feature>
<evidence type="ECO:0000256" key="1">
    <source>
        <dbReference type="ARBA" id="ARBA00004123"/>
    </source>
</evidence>
<keyword evidence="4" id="KW-0539">Nucleus</keyword>
<keyword evidence="9" id="KW-1185">Reference proteome</keyword>
<keyword evidence="5" id="KW-0131">Cell cycle</keyword>
<evidence type="ECO:0000256" key="4">
    <source>
        <dbReference type="ARBA" id="ARBA00023242"/>
    </source>
</evidence>
<evidence type="ECO:0000256" key="3">
    <source>
        <dbReference type="ARBA" id="ARBA00023125"/>
    </source>
</evidence>
<dbReference type="EMBL" id="KB932208">
    <property type="protein sequence ID" value="KCV68746.1"/>
    <property type="molecule type" value="Genomic_DNA"/>
</dbReference>
<sequence length="195" mass="20141">MATIMVDVPEGAYPLPVAMIELQGKIQNDAEGCAGAVDPCYSAPPGGLDADGGNDAGTDGASATCDDDPTSATQSGLVRDVRAGQVVGRLSKDSMGAYVLTIGRHRLRGKVAPLKKPLVVLKKGRPGQRGSPANPELDPWTRSPADRPSGDTDSTDSQAQGVAYSVVAILKEKLVFAARPEPVVTASYLGKATLK</sequence>
<comment type="similarity">
    <text evidence="6">Belongs to the CTF8 family.</text>
</comment>
<evidence type="ECO:0000256" key="2">
    <source>
        <dbReference type="ARBA" id="ARBA00022705"/>
    </source>
</evidence>
<dbReference type="GO" id="GO:0031390">
    <property type="term" value="C:Ctf18 RFC-like complex"/>
    <property type="evidence" value="ECO:0007669"/>
    <property type="project" value="InterPro"/>
</dbReference>
<dbReference type="GO" id="GO:0003677">
    <property type="term" value="F:DNA binding"/>
    <property type="evidence" value="ECO:0007669"/>
    <property type="project" value="UniProtKB-KW"/>
</dbReference>
<dbReference type="RefSeq" id="XP_009497178.1">
    <property type="nucleotide sequence ID" value="XM_009498903.1"/>
</dbReference>
<reference evidence="8" key="1">
    <citation type="submission" date="2013-04" db="EMBL/GenBank/DDBJ databases">
        <title>The Genome Sequence of Fonticula alba ATCC 38817.</title>
        <authorList>
            <consortium name="The Broad Institute Genomics Platform"/>
            <person name="Russ C."/>
            <person name="Cuomo C."/>
            <person name="Burger G."/>
            <person name="Gray M.W."/>
            <person name="Holland P.W.H."/>
            <person name="King N."/>
            <person name="Lang F.B.F."/>
            <person name="Roger A.J."/>
            <person name="Ruiz-Trillo I."/>
            <person name="Brown M."/>
            <person name="Walker B."/>
            <person name="Young S."/>
            <person name="Zeng Q."/>
            <person name="Gargeya S."/>
            <person name="Fitzgerald M."/>
            <person name="Haas B."/>
            <person name="Abouelleil A."/>
            <person name="Allen A.W."/>
            <person name="Alvarado L."/>
            <person name="Arachchi H.M."/>
            <person name="Berlin A.M."/>
            <person name="Chapman S.B."/>
            <person name="Gainer-Dewar J."/>
            <person name="Goldberg J."/>
            <person name="Griggs A."/>
            <person name="Gujja S."/>
            <person name="Hansen M."/>
            <person name="Howarth C."/>
            <person name="Imamovic A."/>
            <person name="Ireland A."/>
            <person name="Larimer J."/>
            <person name="McCowan C."/>
            <person name="Murphy C."/>
            <person name="Pearson M."/>
            <person name="Poon T.W."/>
            <person name="Priest M."/>
            <person name="Roberts A."/>
            <person name="Saif S."/>
            <person name="Shea T."/>
            <person name="Sisk P."/>
            <person name="Sykes S."/>
            <person name="Wortman J."/>
            <person name="Nusbaum C."/>
            <person name="Birren B."/>
        </authorList>
    </citation>
    <scope>NUCLEOTIDE SEQUENCE [LARGE SCALE GENOMIC DNA]</scope>
    <source>
        <strain evidence="8">ATCC 38817</strain>
    </source>
</reference>
<comment type="subcellular location">
    <subcellularLocation>
        <location evidence="1">Nucleus</location>
    </subcellularLocation>
</comment>
<accession>A0A058Z3M7</accession>
<organism evidence="8">
    <name type="scientific">Fonticula alba</name>
    <name type="common">Slime mold</name>
    <dbReference type="NCBI Taxonomy" id="691883"/>
    <lineage>
        <taxon>Eukaryota</taxon>
        <taxon>Rotosphaerida</taxon>
        <taxon>Fonticulaceae</taxon>
        <taxon>Fonticula</taxon>
    </lineage>
</organism>
<dbReference type="OrthoDB" id="121932at2759"/>